<dbReference type="InterPro" id="IPR000014">
    <property type="entry name" value="PAS"/>
</dbReference>
<dbReference type="InterPro" id="IPR036097">
    <property type="entry name" value="HisK_dim/P_sf"/>
</dbReference>
<keyword evidence="1" id="KW-0597">Phosphoprotein</keyword>
<dbReference type="Gene3D" id="1.10.287.130">
    <property type="match status" value="1"/>
</dbReference>
<dbReference type="NCBIfam" id="TIGR00229">
    <property type="entry name" value="sensory_box"/>
    <property type="match status" value="1"/>
</dbReference>
<dbReference type="PROSITE" id="PS50112">
    <property type="entry name" value="PAS"/>
    <property type="match status" value="1"/>
</dbReference>
<dbReference type="PANTHER" id="PTHR45526">
    <property type="entry name" value="TRANSCRIPTIONAL REGULATORY PROTEIN DPIA"/>
    <property type="match status" value="1"/>
</dbReference>
<accession>A0ABR9WIK5</accession>
<dbReference type="Gene3D" id="3.40.50.2300">
    <property type="match status" value="1"/>
</dbReference>
<dbReference type="SUPFAM" id="SSF52172">
    <property type="entry name" value="CheY-like"/>
    <property type="match status" value="1"/>
</dbReference>
<feature type="domain" description="PAS" evidence="3">
    <location>
        <begin position="140"/>
        <end position="211"/>
    </location>
</feature>
<evidence type="ECO:0000259" key="3">
    <source>
        <dbReference type="PROSITE" id="PS50112"/>
    </source>
</evidence>
<protein>
    <submittedName>
        <fullName evidence="4">PAS domain S-box protein</fullName>
    </submittedName>
</protein>
<reference evidence="5" key="1">
    <citation type="submission" date="2023-07" db="EMBL/GenBank/DDBJ databases">
        <title>Dyadobacter sp. nov 'subterranea' isolated from contaminted grondwater.</title>
        <authorList>
            <person name="Szabo I."/>
            <person name="Al-Omari J."/>
            <person name="Szerdahelyi S.G."/>
            <person name="Rado J."/>
        </authorList>
    </citation>
    <scope>NUCLEOTIDE SEQUENCE [LARGE SCALE GENOMIC DNA]</scope>
    <source>
        <strain evidence="5">UP-52</strain>
    </source>
</reference>
<dbReference type="SMART" id="SM00448">
    <property type="entry name" value="REC"/>
    <property type="match status" value="1"/>
</dbReference>
<dbReference type="PROSITE" id="PS50110">
    <property type="entry name" value="RESPONSE_REGULATORY"/>
    <property type="match status" value="1"/>
</dbReference>
<dbReference type="SUPFAM" id="SSF47384">
    <property type="entry name" value="Homodimeric domain of signal transducing histidine kinase"/>
    <property type="match status" value="1"/>
</dbReference>
<organism evidence="4 5">
    <name type="scientific">Dyadobacter subterraneus</name>
    <dbReference type="NCBI Taxonomy" id="2773304"/>
    <lineage>
        <taxon>Bacteria</taxon>
        <taxon>Pseudomonadati</taxon>
        <taxon>Bacteroidota</taxon>
        <taxon>Cytophagia</taxon>
        <taxon>Cytophagales</taxon>
        <taxon>Spirosomataceae</taxon>
        <taxon>Dyadobacter</taxon>
    </lineage>
</organism>
<evidence type="ECO:0000313" key="5">
    <source>
        <dbReference type="Proteomes" id="UP000634134"/>
    </source>
</evidence>
<proteinExistence type="predicted"/>
<evidence type="ECO:0000313" key="4">
    <source>
        <dbReference type="EMBL" id="MBE9464181.1"/>
    </source>
</evidence>
<dbReference type="Pfam" id="PF00072">
    <property type="entry name" value="Response_reg"/>
    <property type="match status" value="1"/>
</dbReference>
<dbReference type="Proteomes" id="UP000634134">
    <property type="component" value="Unassembled WGS sequence"/>
</dbReference>
<name>A0ABR9WIK5_9BACT</name>
<dbReference type="SMART" id="SM00091">
    <property type="entry name" value="PAS"/>
    <property type="match status" value="1"/>
</dbReference>
<evidence type="ECO:0000256" key="1">
    <source>
        <dbReference type="PROSITE-ProRule" id="PRU00169"/>
    </source>
</evidence>
<dbReference type="InterPro" id="IPR051271">
    <property type="entry name" value="2C-system_Tx_regulators"/>
</dbReference>
<dbReference type="RefSeq" id="WP_194122257.1">
    <property type="nucleotide sequence ID" value="NZ_JACYGY010000001.1"/>
</dbReference>
<evidence type="ECO:0000259" key="2">
    <source>
        <dbReference type="PROSITE" id="PS50110"/>
    </source>
</evidence>
<dbReference type="InterPro" id="IPR001789">
    <property type="entry name" value="Sig_transdc_resp-reg_receiver"/>
</dbReference>
<gene>
    <name evidence="4" type="ORF">IEE83_20030</name>
</gene>
<feature type="modified residue" description="4-aspartylphosphate" evidence="1">
    <location>
        <position position="62"/>
    </location>
</feature>
<dbReference type="InterPro" id="IPR011006">
    <property type="entry name" value="CheY-like_superfamily"/>
</dbReference>
<comment type="caution">
    <text evidence="4">The sequence shown here is derived from an EMBL/GenBank/DDBJ whole genome shotgun (WGS) entry which is preliminary data.</text>
</comment>
<dbReference type="CDD" id="cd00156">
    <property type="entry name" value="REC"/>
    <property type="match status" value="1"/>
</dbReference>
<sequence length="334" mass="38293">MEKDKNLYKILVIEDNPGDFALIEDFLDEQMVSPEIFQAKTFKEGQALLVEKGLAVNVILLDLSLPDKSGENLIMEIVALSAGIPIIVLTGYPDISFSVKSLSLGVSDYLLKDELSASNLYKSILYSIERKKKSAELEESEKRYSDLFQLSPQPMWVYDLETLKFLNVNDAAIRHYGYSLEEFRGMTIRDIRPVEELPKLEEALYLTRRQSSTFHYNGISRHRKKNGEIIQAEIQSNGIYIDGRRARVVLINDITERLRYIEAIESQNQKLQEIAWLQSHVVRAPVARLMGIVDLIKNYQHSENEQNELLDHILISANELDGIIRDIANKTQHI</sequence>
<dbReference type="EMBL" id="JACYGY010000001">
    <property type="protein sequence ID" value="MBE9464181.1"/>
    <property type="molecule type" value="Genomic_DNA"/>
</dbReference>
<dbReference type="Gene3D" id="3.30.450.20">
    <property type="entry name" value="PAS domain"/>
    <property type="match status" value="1"/>
</dbReference>
<dbReference type="PANTHER" id="PTHR45526:SF1">
    <property type="entry name" value="TRANSCRIPTIONAL REGULATORY PROTEIN DCUR-RELATED"/>
    <property type="match status" value="1"/>
</dbReference>
<keyword evidence="5" id="KW-1185">Reference proteome</keyword>
<dbReference type="SUPFAM" id="SSF55785">
    <property type="entry name" value="PYP-like sensor domain (PAS domain)"/>
    <property type="match status" value="1"/>
</dbReference>
<dbReference type="Pfam" id="PF13188">
    <property type="entry name" value="PAS_8"/>
    <property type="match status" value="1"/>
</dbReference>
<feature type="domain" description="Response regulatory" evidence="2">
    <location>
        <begin position="9"/>
        <end position="127"/>
    </location>
</feature>
<dbReference type="CDD" id="cd00130">
    <property type="entry name" value="PAS"/>
    <property type="match status" value="1"/>
</dbReference>
<dbReference type="InterPro" id="IPR035965">
    <property type="entry name" value="PAS-like_dom_sf"/>
</dbReference>